<proteinExistence type="predicted"/>
<dbReference type="AlphaFoldDB" id="A0A2M4B144"/>
<evidence type="ECO:0000313" key="1">
    <source>
        <dbReference type="EMBL" id="MBW46750.1"/>
    </source>
</evidence>
<reference evidence="1" key="1">
    <citation type="submission" date="2018-01" db="EMBL/GenBank/DDBJ databases">
        <title>An insight into the sialome of Amazonian anophelines.</title>
        <authorList>
            <person name="Ribeiro J.M."/>
            <person name="Scarpassa V."/>
            <person name="Calvo E."/>
        </authorList>
    </citation>
    <scope>NUCLEOTIDE SEQUENCE</scope>
    <source>
        <tissue evidence="1">Salivary glands</tissue>
    </source>
</reference>
<dbReference type="EMBL" id="GGFK01013429">
    <property type="protein sequence ID" value="MBW46750.1"/>
    <property type="molecule type" value="Transcribed_RNA"/>
</dbReference>
<protein>
    <submittedName>
        <fullName evidence="1">Putative secreted protein</fullName>
    </submittedName>
</protein>
<name>A0A2M4B144_9DIPT</name>
<organism evidence="1">
    <name type="scientific">Anopheles triannulatus</name>
    <dbReference type="NCBI Taxonomy" id="58253"/>
    <lineage>
        <taxon>Eukaryota</taxon>
        <taxon>Metazoa</taxon>
        <taxon>Ecdysozoa</taxon>
        <taxon>Arthropoda</taxon>
        <taxon>Hexapoda</taxon>
        <taxon>Insecta</taxon>
        <taxon>Pterygota</taxon>
        <taxon>Neoptera</taxon>
        <taxon>Endopterygota</taxon>
        <taxon>Diptera</taxon>
        <taxon>Nematocera</taxon>
        <taxon>Culicoidea</taxon>
        <taxon>Culicidae</taxon>
        <taxon>Anophelinae</taxon>
        <taxon>Anopheles</taxon>
    </lineage>
</organism>
<accession>A0A2M4B144</accession>
<sequence>MFARLCPVHCVALGRCSCCACSELPWTSLASNRPYIDGHGRTQDWIYFAESALGWISRAESPRSSVAAFRCVVSRPEATIVDRRGVESVAGSPPGYRQWPQPVAYQPPSYPTGPRRTLSSLSNRRGNALWWTSSGAFRE</sequence>